<dbReference type="PANTHER" id="PTHR22773">
    <property type="entry name" value="NADH DEHYDROGENASE"/>
    <property type="match status" value="1"/>
</dbReference>
<dbReference type="GO" id="GO:0048038">
    <property type="term" value="F:quinone binding"/>
    <property type="evidence" value="ECO:0007669"/>
    <property type="project" value="UniProtKB-KW"/>
</dbReference>
<keyword evidence="8" id="KW-0560">Oxidoreductase</keyword>
<feature type="transmembrane region" description="Helical" evidence="5">
    <location>
        <begin position="370"/>
        <end position="393"/>
    </location>
</feature>
<proteinExistence type="inferred from homology"/>
<dbReference type="Proteomes" id="UP000035760">
    <property type="component" value="Unassembled WGS sequence"/>
</dbReference>
<feature type="transmembrane region" description="Helical" evidence="5">
    <location>
        <begin position="160"/>
        <end position="184"/>
    </location>
</feature>
<dbReference type="RefSeq" id="WP_048673626.1">
    <property type="nucleotide sequence ID" value="NZ_CBTJ020000045.1"/>
</dbReference>
<evidence type="ECO:0000259" key="7">
    <source>
        <dbReference type="Pfam" id="PF00361"/>
    </source>
</evidence>
<keyword evidence="5" id="KW-0830">Ubiquinone</keyword>
<feature type="transmembrane region" description="Helical" evidence="5">
    <location>
        <begin position="204"/>
        <end position="229"/>
    </location>
</feature>
<keyword evidence="5" id="KW-1278">Translocase</keyword>
<dbReference type="PRINTS" id="PR01434">
    <property type="entry name" value="NADHDHGNASE5"/>
</dbReference>
<dbReference type="NCBIfam" id="TIGR01770">
    <property type="entry name" value="NDH_I_N"/>
    <property type="match status" value="1"/>
</dbReference>
<keyword evidence="5" id="KW-0874">Quinone</keyword>
<dbReference type="AlphaFoldDB" id="W6MDM1"/>
<evidence type="ECO:0000256" key="6">
    <source>
        <dbReference type="RuleBase" id="RU000320"/>
    </source>
</evidence>
<comment type="subunit">
    <text evidence="5">NDH-1 is composed of 14 different subunits. Subunits NuoA, H, J, K, L, M, N constitute the membrane sector of the complex.</text>
</comment>
<dbReference type="GO" id="GO:0005886">
    <property type="term" value="C:plasma membrane"/>
    <property type="evidence" value="ECO:0007669"/>
    <property type="project" value="UniProtKB-SubCell"/>
</dbReference>
<feature type="transmembrane region" description="Helical" evidence="5">
    <location>
        <begin position="274"/>
        <end position="293"/>
    </location>
</feature>
<feature type="transmembrane region" description="Helical" evidence="5">
    <location>
        <begin position="12"/>
        <end position="31"/>
    </location>
</feature>
<keyword evidence="5" id="KW-0520">NAD</keyword>
<feature type="transmembrane region" description="Helical" evidence="5">
    <location>
        <begin position="405"/>
        <end position="425"/>
    </location>
</feature>
<protein>
    <recommendedName>
        <fullName evidence="5">NADH-quinone oxidoreductase subunit N</fullName>
        <ecNumber evidence="5">7.1.1.-</ecNumber>
    </recommendedName>
    <alternativeName>
        <fullName evidence="5">NADH dehydrogenase I subunit N</fullName>
    </alternativeName>
    <alternativeName>
        <fullName evidence="5">NDH-1 subunit N</fullName>
    </alternativeName>
</protein>
<feature type="transmembrane region" description="Helical" evidence="5">
    <location>
        <begin position="456"/>
        <end position="478"/>
    </location>
</feature>
<comment type="function">
    <text evidence="5">NDH-1 shuttles electrons from NADH, via FMN and iron-sulfur (Fe-S) centers, to quinones in the respiratory chain. The immediate electron acceptor for the enzyme in this species is believed to be ubiquinone. Couples the redox reaction to proton translocation (for every two electrons transferred, four hydrogen ions are translocated across the cytoplasmic membrane), and thus conserves the redox energy in a proton gradient.</text>
</comment>
<accession>W6MDM1</accession>
<feature type="transmembrane region" description="Helical" evidence="5">
    <location>
        <begin position="129"/>
        <end position="148"/>
    </location>
</feature>
<keyword evidence="4 5" id="KW-0472">Membrane</keyword>
<comment type="subcellular location">
    <subcellularLocation>
        <location evidence="5">Cell membrane</location>
        <topology evidence="5">Multi-pass membrane protein</topology>
    </subcellularLocation>
    <subcellularLocation>
        <location evidence="1">Endomembrane system</location>
        <topology evidence="1">Multi-pass membrane protein</topology>
    </subcellularLocation>
    <subcellularLocation>
        <location evidence="6">Membrane</location>
        <topology evidence="6">Multi-pass membrane protein</topology>
    </subcellularLocation>
</comment>
<feature type="transmembrane region" description="Helical" evidence="5">
    <location>
        <begin position="300"/>
        <end position="321"/>
    </location>
</feature>
<dbReference type="EC" id="7.1.1.-" evidence="5"/>
<feature type="domain" description="NADH:quinone oxidoreductase/Mrp antiporter transmembrane" evidence="7">
    <location>
        <begin position="125"/>
        <end position="419"/>
    </location>
</feature>
<dbReference type="GO" id="GO:0050136">
    <property type="term" value="F:NADH dehydrogenase (quinone) (non-electrogenic) activity"/>
    <property type="evidence" value="ECO:0007669"/>
    <property type="project" value="UniProtKB-UniRule"/>
</dbReference>
<reference evidence="8" key="1">
    <citation type="submission" date="2013-07" db="EMBL/GenBank/DDBJ databases">
        <authorList>
            <person name="McIlroy S."/>
        </authorList>
    </citation>
    <scope>NUCLEOTIDE SEQUENCE [LARGE SCALE GENOMIC DNA]</scope>
    <source>
        <strain evidence="8">Run_A_D11</strain>
    </source>
</reference>
<comment type="caution">
    <text evidence="8">The sequence shown here is derived from an EMBL/GenBank/DDBJ whole genome shotgun (WGS) entry which is preliminary data.</text>
</comment>
<evidence type="ECO:0000256" key="2">
    <source>
        <dbReference type="ARBA" id="ARBA00022692"/>
    </source>
</evidence>
<evidence type="ECO:0000313" key="9">
    <source>
        <dbReference type="Proteomes" id="UP000035760"/>
    </source>
</evidence>
<feature type="transmembrane region" description="Helical" evidence="5">
    <location>
        <begin position="106"/>
        <end position="123"/>
    </location>
</feature>
<dbReference type="NCBIfam" id="NF004442">
    <property type="entry name" value="PRK05777.1-5"/>
    <property type="match status" value="1"/>
</dbReference>
<feature type="transmembrane region" description="Helical" evidence="5">
    <location>
        <begin position="38"/>
        <end position="58"/>
    </location>
</feature>
<reference evidence="8" key="2">
    <citation type="submission" date="2014-03" db="EMBL/GenBank/DDBJ databases">
        <title>Candidatus Competibacter-lineage genomes retrieved from metagenomes reveal functional metabolic diversity.</title>
        <authorList>
            <person name="McIlroy S.J."/>
            <person name="Albertsen M."/>
            <person name="Andresen E.K."/>
            <person name="Saunders A.M."/>
            <person name="Kristiansen R."/>
            <person name="Stokholm-Bjerregaard M."/>
            <person name="Nielsen K.L."/>
            <person name="Nielsen P.H."/>
        </authorList>
    </citation>
    <scope>NUCLEOTIDE SEQUENCE</scope>
    <source>
        <strain evidence="8">Run_A_D11</strain>
    </source>
</reference>
<organism evidence="8 9">
    <name type="scientific">Candidatus Competibacter denitrificans Run_A_D11</name>
    <dbReference type="NCBI Taxonomy" id="1400863"/>
    <lineage>
        <taxon>Bacteria</taxon>
        <taxon>Pseudomonadati</taxon>
        <taxon>Pseudomonadota</taxon>
        <taxon>Gammaproteobacteria</taxon>
        <taxon>Candidatus Competibacteraceae</taxon>
        <taxon>Candidatus Competibacter</taxon>
    </lineage>
</organism>
<dbReference type="InterPro" id="IPR001750">
    <property type="entry name" value="ND/Mrp_TM"/>
</dbReference>
<dbReference type="HAMAP" id="MF_00445">
    <property type="entry name" value="NDH1_NuoN_1"/>
    <property type="match status" value="1"/>
</dbReference>
<evidence type="ECO:0000256" key="4">
    <source>
        <dbReference type="ARBA" id="ARBA00023136"/>
    </source>
</evidence>
<comment type="similarity">
    <text evidence="5">Belongs to the complex I subunit 2 family.</text>
</comment>
<keyword evidence="5" id="KW-1003">Cell membrane</keyword>
<dbReference type="InterPro" id="IPR010096">
    <property type="entry name" value="NADH-Q_OxRdtase_suN/2"/>
</dbReference>
<evidence type="ECO:0000256" key="3">
    <source>
        <dbReference type="ARBA" id="ARBA00022989"/>
    </source>
</evidence>
<keyword evidence="3 5" id="KW-1133">Transmembrane helix</keyword>
<gene>
    <name evidence="5 8" type="primary">nuoN</name>
    <name evidence="8" type="ORF">BN873_380085</name>
</gene>
<keyword evidence="2 5" id="KW-0812">Transmembrane</keyword>
<name>W6MDM1_9GAMM</name>
<dbReference type="Pfam" id="PF00361">
    <property type="entry name" value="Proton_antipo_M"/>
    <property type="match status" value="1"/>
</dbReference>
<feature type="transmembrane region" description="Helical" evidence="5">
    <location>
        <begin position="327"/>
        <end position="349"/>
    </location>
</feature>
<dbReference type="GO" id="GO:0008137">
    <property type="term" value="F:NADH dehydrogenase (ubiquinone) activity"/>
    <property type="evidence" value="ECO:0007669"/>
    <property type="project" value="InterPro"/>
</dbReference>
<feature type="transmembrane region" description="Helical" evidence="5">
    <location>
        <begin position="78"/>
        <end position="94"/>
    </location>
</feature>
<comment type="catalytic activity">
    <reaction evidence="5">
        <text>a quinone + NADH + 5 H(+)(in) = a quinol + NAD(+) + 4 H(+)(out)</text>
        <dbReference type="Rhea" id="RHEA:57888"/>
        <dbReference type="ChEBI" id="CHEBI:15378"/>
        <dbReference type="ChEBI" id="CHEBI:24646"/>
        <dbReference type="ChEBI" id="CHEBI:57540"/>
        <dbReference type="ChEBI" id="CHEBI:57945"/>
        <dbReference type="ChEBI" id="CHEBI:132124"/>
    </reaction>
</comment>
<keyword evidence="5" id="KW-0813">Transport</keyword>
<keyword evidence="9" id="KW-1185">Reference proteome</keyword>
<evidence type="ECO:0000256" key="5">
    <source>
        <dbReference type="HAMAP-Rule" id="MF_00445"/>
    </source>
</evidence>
<evidence type="ECO:0000256" key="1">
    <source>
        <dbReference type="ARBA" id="ARBA00004127"/>
    </source>
</evidence>
<sequence>MNFVAPDFMPVLPEIFVLTMACLVLVVDVFLEQQQRHITYGLAQVTLLATALLLLLTFARVPVTTMFGHYIKDAMGDLLKFCICLAAAAVFLYSRDYLRQRDLFKGEYFVLGLFGVLGMMIMVSAHSLLSVYLGLELLSLSLYALVAVDRDSPVGCEAAMKYFVLGSLASGMLLYGISMVYGATGSVDLQVIADVIAKQGTSNLVLVFGLVFLVVGLAFKLGAVPFHMWLPDIYQGAPTSVTLYIGSAPKLAAFALLMRVLVDGLGAFQNDWQQMLIILAVLSMALGNLVAIAQTNIKRMLAYSTISHVGFLLLGILAGTPEGYSASMFYAIVYVLMAVGAFGVILLLSRTGFEAENIDDFKGLNDRSPWLAFIMMVVMMSMAGIPFMAGFYAKWVVLQAVINIGFVWLALVGVVFSVVGAFYYLRVVKCIYFDKPEQSESISISRDVEIVISANGLLLIILGLYPTALMTWCSTALLN</sequence>
<dbReference type="EMBL" id="CBTJ020000045">
    <property type="protein sequence ID" value="CDI03103.1"/>
    <property type="molecule type" value="Genomic_DNA"/>
</dbReference>
<dbReference type="OrthoDB" id="9768329at2"/>
<dbReference type="GO" id="GO:0042773">
    <property type="term" value="P:ATP synthesis coupled electron transport"/>
    <property type="evidence" value="ECO:0007669"/>
    <property type="project" value="InterPro"/>
</dbReference>
<feature type="transmembrane region" description="Helical" evidence="5">
    <location>
        <begin position="241"/>
        <end position="262"/>
    </location>
</feature>
<dbReference type="GO" id="GO:0012505">
    <property type="term" value="C:endomembrane system"/>
    <property type="evidence" value="ECO:0007669"/>
    <property type="project" value="UniProtKB-SubCell"/>
</dbReference>
<dbReference type="STRING" id="1400863.BN873_380085"/>
<evidence type="ECO:0000313" key="8">
    <source>
        <dbReference type="EMBL" id="CDI03103.1"/>
    </source>
</evidence>